<evidence type="ECO:0000256" key="2">
    <source>
        <dbReference type="ARBA" id="ARBA00022723"/>
    </source>
</evidence>
<protein>
    <recommendedName>
        <fullName evidence="8">Zn(2)-C6 fungal-type domain-containing protein</fullName>
    </recommendedName>
</protein>
<evidence type="ECO:0000259" key="8">
    <source>
        <dbReference type="PROSITE" id="PS50048"/>
    </source>
</evidence>
<dbReference type="STRING" id="254877.A0A1V6SR69"/>
<dbReference type="InterPro" id="IPR050815">
    <property type="entry name" value="TF_fung"/>
</dbReference>
<keyword evidence="6" id="KW-0539">Nucleus</keyword>
<organism evidence="9 10">
    <name type="scientific">Penicillium flavigenum</name>
    <dbReference type="NCBI Taxonomy" id="254877"/>
    <lineage>
        <taxon>Eukaryota</taxon>
        <taxon>Fungi</taxon>
        <taxon>Dikarya</taxon>
        <taxon>Ascomycota</taxon>
        <taxon>Pezizomycotina</taxon>
        <taxon>Eurotiomycetes</taxon>
        <taxon>Eurotiomycetidae</taxon>
        <taxon>Eurotiales</taxon>
        <taxon>Aspergillaceae</taxon>
        <taxon>Penicillium</taxon>
    </lineage>
</organism>
<reference evidence="10" key="1">
    <citation type="journal article" date="2017" name="Nat. Microbiol.">
        <title>Global analysis of biosynthetic gene clusters reveals vast potential of secondary metabolite production in Penicillium species.</title>
        <authorList>
            <person name="Nielsen J.C."/>
            <person name="Grijseels S."/>
            <person name="Prigent S."/>
            <person name="Ji B."/>
            <person name="Dainat J."/>
            <person name="Nielsen K.F."/>
            <person name="Frisvad J.C."/>
            <person name="Workman M."/>
            <person name="Nielsen J."/>
        </authorList>
    </citation>
    <scope>NUCLEOTIDE SEQUENCE [LARGE SCALE GENOMIC DNA]</scope>
    <source>
        <strain evidence="10">IBT 14082</strain>
    </source>
</reference>
<proteinExistence type="predicted"/>
<feature type="compositionally biased region" description="Polar residues" evidence="7">
    <location>
        <begin position="44"/>
        <end position="53"/>
    </location>
</feature>
<keyword evidence="5" id="KW-0804">Transcription</keyword>
<dbReference type="CDD" id="cd00067">
    <property type="entry name" value="GAL4"/>
    <property type="match status" value="1"/>
</dbReference>
<dbReference type="Proteomes" id="UP000191342">
    <property type="component" value="Unassembled WGS sequence"/>
</dbReference>
<dbReference type="PROSITE" id="PS50048">
    <property type="entry name" value="ZN2_CY6_FUNGAL_2"/>
    <property type="match status" value="1"/>
</dbReference>
<dbReference type="OrthoDB" id="40579at2759"/>
<dbReference type="InterPro" id="IPR001138">
    <property type="entry name" value="Zn2Cys6_DnaBD"/>
</dbReference>
<dbReference type="PANTHER" id="PTHR47338:SF5">
    <property type="entry name" value="ZN(II)2CYS6 TRANSCRIPTION FACTOR (EUROFUNG)"/>
    <property type="match status" value="1"/>
</dbReference>
<dbReference type="Pfam" id="PF00172">
    <property type="entry name" value="Zn_clus"/>
    <property type="match status" value="1"/>
</dbReference>
<feature type="region of interest" description="Disordered" evidence="7">
    <location>
        <begin position="29"/>
        <end position="53"/>
    </location>
</feature>
<keyword evidence="10" id="KW-1185">Reference proteome</keyword>
<dbReference type="PANTHER" id="PTHR47338">
    <property type="entry name" value="ZN(II)2CYS6 TRANSCRIPTION FACTOR (EUROFUNG)-RELATED"/>
    <property type="match status" value="1"/>
</dbReference>
<evidence type="ECO:0000313" key="9">
    <source>
        <dbReference type="EMBL" id="OQE16532.1"/>
    </source>
</evidence>
<keyword evidence="4" id="KW-0238">DNA-binding</keyword>
<dbReference type="GO" id="GO:0005634">
    <property type="term" value="C:nucleus"/>
    <property type="evidence" value="ECO:0007669"/>
    <property type="project" value="UniProtKB-SubCell"/>
</dbReference>
<comment type="caution">
    <text evidence="9">The sequence shown here is derived from an EMBL/GenBank/DDBJ whole genome shotgun (WGS) entry which is preliminary data.</text>
</comment>
<evidence type="ECO:0000256" key="6">
    <source>
        <dbReference type="ARBA" id="ARBA00023242"/>
    </source>
</evidence>
<dbReference type="Gene3D" id="4.10.240.10">
    <property type="entry name" value="Zn(2)-C6 fungal-type DNA-binding domain"/>
    <property type="match status" value="1"/>
</dbReference>
<feature type="domain" description="Zn(2)-C6 fungal-type" evidence="8">
    <location>
        <begin position="55"/>
        <end position="84"/>
    </location>
</feature>
<dbReference type="GO" id="GO:0000981">
    <property type="term" value="F:DNA-binding transcription factor activity, RNA polymerase II-specific"/>
    <property type="evidence" value="ECO:0007669"/>
    <property type="project" value="InterPro"/>
</dbReference>
<evidence type="ECO:0000256" key="7">
    <source>
        <dbReference type="SAM" id="MobiDB-lite"/>
    </source>
</evidence>
<dbReference type="GO" id="GO:0008270">
    <property type="term" value="F:zinc ion binding"/>
    <property type="evidence" value="ECO:0007669"/>
    <property type="project" value="InterPro"/>
</dbReference>
<dbReference type="GO" id="GO:0003677">
    <property type="term" value="F:DNA binding"/>
    <property type="evidence" value="ECO:0007669"/>
    <property type="project" value="UniProtKB-KW"/>
</dbReference>
<dbReference type="SUPFAM" id="SSF57701">
    <property type="entry name" value="Zn2/Cys6 DNA-binding domain"/>
    <property type="match status" value="1"/>
</dbReference>
<dbReference type="EMBL" id="MLQL01000027">
    <property type="protein sequence ID" value="OQE16532.1"/>
    <property type="molecule type" value="Genomic_DNA"/>
</dbReference>
<keyword evidence="2" id="KW-0479">Metal-binding</keyword>
<name>A0A1V6SR69_9EURO</name>
<evidence type="ECO:0000256" key="4">
    <source>
        <dbReference type="ARBA" id="ARBA00023125"/>
    </source>
</evidence>
<dbReference type="PROSITE" id="PS00463">
    <property type="entry name" value="ZN2_CY6_FUNGAL_1"/>
    <property type="match status" value="1"/>
</dbReference>
<evidence type="ECO:0000256" key="3">
    <source>
        <dbReference type="ARBA" id="ARBA00023015"/>
    </source>
</evidence>
<keyword evidence="3" id="KW-0805">Transcription regulation</keyword>
<evidence type="ECO:0000313" key="10">
    <source>
        <dbReference type="Proteomes" id="UP000191342"/>
    </source>
</evidence>
<evidence type="ECO:0000256" key="5">
    <source>
        <dbReference type="ARBA" id="ARBA00023163"/>
    </source>
</evidence>
<sequence length="255" mass="28097">MNAAFVGEALPGGKSRSLAAWRLGYRESADRSNSDSLNRHVLQHSVSPTKRTPSACQACRRRKTKCDSNYPCSTCADSGESCVREPSSIQSFTPVTRSPREGSHREQKMQIDAEELDPTGAWNLTMPSAEDTSPIQVSPVQLDWNPPMNRSASNSIADTRSASSNVSAEDPLQPLIDPLMAMMSGINTTTSAQSPIPLYYGEPCEIMSFPFDSPVWQPSELRDYFGTDQSEIYMSDVPTYNPADFQQTQLPQYLG</sequence>
<dbReference type="SMART" id="SM00066">
    <property type="entry name" value="GAL4"/>
    <property type="match status" value="1"/>
</dbReference>
<gene>
    <name evidence="9" type="ORF">PENFLA_c027G07299</name>
</gene>
<comment type="subcellular location">
    <subcellularLocation>
        <location evidence="1">Nucleus</location>
    </subcellularLocation>
</comment>
<evidence type="ECO:0000256" key="1">
    <source>
        <dbReference type="ARBA" id="ARBA00004123"/>
    </source>
</evidence>
<dbReference type="AlphaFoldDB" id="A0A1V6SR69"/>
<dbReference type="InterPro" id="IPR036864">
    <property type="entry name" value="Zn2-C6_fun-type_DNA-bd_sf"/>
</dbReference>
<accession>A0A1V6SR69</accession>